<accession>A0A6M0RH91</accession>
<keyword evidence="1" id="KW-0808">Transferase</keyword>
<dbReference type="PANTHER" id="PTHR43667:SF2">
    <property type="entry name" value="FATTY ACID C-METHYL TRANSFERASE"/>
    <property type="match status" value="1"/>
</dbReference>
<dbReference type="PANTHER" id="PTHR43667">
    <property type="entry name" value="CYCLOPROPANE-FATTY-ACYL-PHOSPHOLIPID SYNTHASE"/>
    <property type="match status" value="1"/>
</dbReference>
<name>A0A6M0RH91_9CYAN</name>
<keyword evidence="2" id="KW-1185">Reference proteome</keyword>
<dbReference type="EMBL" id="QXHD01000004">
    <property type="protein sequence ID" value="NEZ55280.1"/>
    <property type="molecule type" value="Genomic_DNA"/>
</dbReference>
<gene>
    <name evidence="1" type="ORF">DXZ20_06240</name>
</gene>
<protein>
    <submittedName>
        <fullName evidence="1">Methyltransferase domain-containing protein</fullName>
    </submittedName>
</protein>
<dbReference type="AlphaFoldDB" id="A0A6M0RH91"/>
<dbReference type="GO" id="GO:0008168">
    <property type="term" value="F:methyltransferase activity"/>
    <property type="evidence" value="ECO:0007669"/>
    <property type="project" value="UniProtKB-KW"/>
</dbReference>
<dbReference type="InterPro" id="IPR029063">
    <property type="entry name" value="SAM-dependent_MTases_sf"/>
</dbReference>
<evidence type="ECO:0000313" key="1">
    <source>
        <dbReference type="EMBL" id="NEZ55280.1"/>
    </source>
</evidence>
<sequence>MTMDTGVVLDLDRFYSTEPVQAWKQIIGEDLHYHFGYFRGTETLETGLKQTVRNYYPHIPPGSNVLDVGCGWGGPAQLLIAERECTVTGITCSTAQMNYCQSLGLQVWQQNLDQDSGKIPGDYDVIVSLEMISHIQDKLSLLHRLRSCGSRLILSESCAADGYSGDRLTFGNSIVLCTVSELVRNLKLAGWTIQSMQNRRVYSLRTILLWQQNFERIYGDSEPPGQLGVLRGLVDTALRSPRGWCQSFPLIDIVAN</sequence>
<dbReference type="Pfam" id="PF02353">
    <property type="entry name" value="CMAS"/>
    <property type="match status" value="1"/>
</dbReference>
<dbReference type="Gene3D" id="3.40.50.150">
    <property type="entry name" value="Vaccinia Virus protein VP39"/>
    <property type="match status" value="1"/>
</dbReference>
<dbReference type="CDD" id="cd02440">
    <property type="entry name" value="AdoMet_MTases"/>
    <property type="match status" value="1"/>
</dbReference>
<dbReference type="GO" id="GO:0032259">
    <property type="term" value="P:methylation"/>
    <property type="evidence" value="ECO:0007669"/>
    <property type="project" value="UniProtKB-KW"/>
</dbReference>
<dbReference type="InterPro" id="IPR050723">
    <property type="entry name" value="CFA/CMAS"/>
</dbReference>
<reference evidence="1 2" key="1">
    <citation type="journal article" date="2020" name="Microb. Ecol.">
        <title>Ecogenomics of the Marine Benthic Filamentous Cyanobacterium Adonisia.</title>
        <authorList>
            <person name="Walter J.M."/>
            <person name="Coutinho F.H."/>
            <person name="Leomil L."/>
            <person name="Hargreaves P.I."/>
            <person name="Campeao M.E."/>
            <person name="Vieira V.V."/>
            <person name="Silva B.S."/>
            <person name="Fistarol G.O."/>
            <person name="Salomon P.S."/>
            <person name="Sawabe T."/>
            <person name="Mino S."/>
            <person name="Hosokawa M."/>
            <person name="Miyashita H."/>
            <person name="Maruyama F."/>
            <person name="van Verk M.C."/>
            <person name="Dutilh B.E."/>
            <person name="Thompson C.C."/>
            <person name="Thompson F.L."/>
        </authorList>
    </citation>
    <scope>NUCLEOTIDE SEQUENCE [LARGE SCALE GENOMIC DNA]</scope>
    <source>
        <strain evidence="1 2">CCMR0081</strain>
    </source>
</reference>
<proteinExistence type="predicted"/>
<comment type="caution">
    <text evidence="1">The sequence shown here is derived from an EMBL/GenBank/DDBJ whole genome shotgun (WGS) entry which is preliminary data.</text>
</comment>
<dbReference type="Proteomes" id="UP000481033">
    <property type="component" value="Unassembled WGS sequence"/>
</dbReference>
<evidence type="ECO:0000313" key="2">
    <source>
        <dbReference type="Proteomes" id="UP000481033"/>
    </source>
</evidence>
<dbReference type="RefSeq" id="WP_163697079.1">
    <property type="nucleotide sequence ID" value="NZ_QXHD01000004.1"/>
</dbReference>
<keyword evidence="1" id="KW-0489">Methyltransferase</keyword>
<organism evidence="1 2">
    <name type="scientific">Adonisia turfae CCMR0081</name>
    <dbReference type="NCBI Taxonomy" id="2292702"/>
    <lineage>
        <taxon>Bacteria</taxon>
        <taxon>Bacillati</taxon>
        <taxon>Cyanobacteriota</taxon>
        <taxon>Adonisia</taxon>
        <taxon>Adonisia turfae</taxon>
    </lineage>
</organism>
<dbReference type="SUPFAM" id="SSF53335">
    <property type="entry name" value="S-adenosyl-L-methionine-dependent methyltransferases"/>
    <property type="match status" value="1"/>
</dbReference>